<dbReference type="OrthoDB" id="10264738at2759"/>
<evidence type="ECO:0000313" key="4">
    <source>
        <dbReference type="EMBL" id="CAL1160827.1"/>
    </source>
</evidence>
<sequence>MEHDCPDGSTAIIALVLGTDLFIANLGDSGGVLCGDVVTPFAFPNHKPGSAVEKKRISEAGGYVLELGGTLRVVHPDFQERLAELQAKSASGVTGDWPQALSLSRAFGDRDFKNLFDGFQRVDLVSCSADVKHFQLARGHGAIVLVSDGVTDVLPLEDVSQHVMRHTDAAAACKAVCNESFRRCTGDNVTALRRAVEQQQPPALREALAEAKFSVVTAVAAGSGWELIEWAHDKCRELEHEAWKKSMQHAAMDALQHVLEQPKVSAETLSDACEQAWQAGVQAEALESAHEECGRRRLRQAAEEALLSTLGERSFSADFMEQLQQVVKQAEKAAVSTDLLNYALGRLEELRDHTSRPEQGVLWRPPLIGPGTGAALPERLVSNAMYTLLHAQMVVSLRDTFGPDGAEDKLRRLGFTTGVRLITRLAGSRFPMTNERMIMKYVCKELWTYLFHQPASRLQADKHGGYIIIDHSFRWLEGFAGSSSEVSETQQLALLHLALPCGLLQGALFGLGLERIISVELALPQVTFFVAGTEGGDSAPTDSSPPM</sequence>
<dbReference type="Gene3D" id="3.60.40.10">
    <property type="entry name" value="PPM-type phosphatase domain"/>
    <property type="match status" value="1"/>
</dbReference>
<organism evidence="3">
    <name type="scientific">Cladocopium goreaui</name>
    <dbReference type="NCBI Taxonomy" id="2562237"/>
    <lineage>
        <taxon>Eukaryota</taxon>
        <taxon>Sar</taxon>
        <taxon>Alveolata</taxon>
        <taxon>Dinophyceae</taxon>
        <taxon>Suessiales</taxon>
        <taxon>Symbiodiniaceae</taxon>
        <taxon>Cladocopium</taxon>
    </lineage>
</organism>
<dbReference type="GO" id="GO:0005801">
    <property type="term" value="C:cis-Golgi network"/>
    <property type="evidence" value="ECO:0007669"/>
    <property type="project" value="TreeGrafter"/>
</dbReference>
<evidence type="ECO:0000259" key="2">
    <source>
        <dbReference type="PROSITE" id="PS51746"/>
    </source>
</evidence>
<dbReference type="InterPro" id="IPR001932">
    <property type="entry name" value="PPM-type_phosphatase-like_dom"/>
</dbReference>
<reference evidence="3" key="1">
    <citation type="submission" date="2022-10" db="EMBL/GenBank/DDBJ databases">
        <authorList>
            <person name="Chen Y."/>
            <person name="Dougan E. K."/>
            <person name="Chan C."/>
            <person name="Rhodes N."/>
            <person name="Thang M."/>
        </authorList>
    </citation>
    <scope>NUCLEOTIDE SEQUENCE</scope>
</reference>
<gene>
    <name evidence="3" type="ORF">C1SCF055_LOCUS33009</name>
</gene>
<dbReference type="SMART" id="SM00332">
    <property type="entry name" value="PP2Cc"/>
    <property type="match status" value="1"/>
</dbReference>
<evidence type="ECO:0000256" key="1">
    <source>
        <dbReference type="ARBA" id="ARBA00006218"/>
    </source>
</evidence>
<dbReference type="SUPFAM" id="SSF81606">
    <property type="entry name" value="PP2C-like"/>
    <property type="match status" value="1"/>
</dbReference>
<evidence type="ECO:0000313" key="5">
    <source>
        <dbReference type="EMBL" id="CAL4794764.1"/>
    </source>
</evidence>
<dbReference type="EMBL" id="CAMXCT020004053">
    <property type="protein sequence ID" value="CAL1160827.1"/>
    <property type="molecule type" value="Genomic_DNA"/>
</dbReference>
<dbReference type="EMBL" id="CAMXCT030004053">
    <property type="protein sequence ID" value="CAL4794764.1"/>
    <property type="molecule type" value="Genomic_DNA"/>
</dbReference>
<dbReference type="Pfam" id="PF00481">
    <property type="entry name" value="PP2C"/>
    <property type="match status" value="1"/>
</dbReference>
<evidence type="ECO:0000313" key="6">
    <source>
        <dbReference type="Proteomes" id="UP001152797"/>
    </source>
</evidence>
<dbReference type="GO" id="GO:0005802">
    <property type="term" value="C:trans-Golgi network"/>
    <property type="evidence" value="ECO:0007669"/>
    <property type="project" value="TreeGrafter"/>
</dbReference>
<dbReference type="CDD" id="cd00143">
    <property type="entry name" value="PP2Cc"/>
    <property type="match status" value="1"/>
</dbReference>
<dbReference type="InterPro" id="IPR024096">
    <property type="entry name" value="NO_sig/Golgi_transp_ligand-bd"/>
</dbReference>
<dbReference type="EMBL" id="CAMXCT010004053">
    <property type="protein sequence ID" value="CAI4007452.1"/>
    <property type="molecule type" value="Genomic_DNA"/>
</dbReference>
<dbReference type="InterPro" id="IPR036457">
    <property type="entry name" value="PPM-type-like_dom_sf"/>
</dbReference>
<comment type="caution">
    <text evidence="3">The sequence shown here is derived from an EMBL/GenBank/DDBJ whole genome shotgun (WGS) entry which is preliminary data.</text>
</comment>
<proteinExistence type="inferred from homology"/>
<evidence type="ECO:0000313" key="3">
    <source>
        <dbReference type="EMBL" id="CAI4007452.1"/>
    </source>
</evidence>
<protein>
    <submittedName>
        <fullName evidence="5">Trafficking protein particle complex subunit 6B (TRAPP complex subunit 6B)</fullName>
    </submittedName>
</protein>
<dbReference type="GO" id="GO:0030008">
    <property type="term" value="C:TRAPP complex"/>
    <property type="evidence" value="ECO:0007669"/>
    <property type="project" value="TreeGrafter"/>
</dbReference>
<dbReference type="InterPro" id="IPR007194">
    <property type="entry name" value="TRAPP_component"/>
</dbReference>
<name>A0A9P1GE74_9DINO</name>
<dbReference type="Gene3D" id="3.30.1380.20">
    <property type="entry name" value="Trafficking protein particle complex subunit 3"/>
    <property type="match status" value="1"/>
</dbReference>
<dbReference type="PANTHER" id="PTHR12817:SF0">
    <property type="entry name" value="GEO08327P1"/>
    <property type="match status" value="1"/>
</dbReference>
<dbReference type="AlphaFoldDB" id="A0A9P1GE74"/>
<dbReference type="Pfam" id="PF04051">
    <property type="entry name" value="TRAPP"/>
    <property type="match status" value="1"/>
</dbReference>
<keyword evidence="6" id="KW-1185">Reference proteome</keyword>
<dbReference type="Proteomes" id="UP001152797">
    <property type="component" value="Unassembled WGS sequence"/>
</dbReference>
<accession>A0A9P1GE74</accession>
<comment type="similarity">
    <text evidence="1">Belongs to the TRAPP small subunits family. BET3 subfamily.</text>
</comment>
<dbReference type="PANTHER" id="PTHR12817">
    <property type="entry name" value="TRAFFICKING PROTEIN PARTICLE COMPLEX SUBUNIT 6B"/>
    <property type="match status" value="1"/>
</dbReference>
<dbReference type="PROSITE" id="PS51746">
    <property type="entry name" value="PPM_2"/>
    <property type="match status" value="1"/>
</dbReference>
<dbReference type="CDD" id="cd14944">
    <property type="entry name" value="TRAPPC6A_Trs33"/>
    <property type="match status" value="1"/>
</dbReference>
<reference evidence="4" key="2">
    <citation type="submission" date="2024-04" db="EMBL/GenBank/DDBJ databases">
        <authorList>
            <person name="Chen Y."/>
            <person name="Shah S."/>
            <person name="Dougan E. K."/>
            <person name="Thang M."/>
            <person name="Chan C."/>
        </authorList>
    </citation>
    <scope>NUCLEOTIDE SEQUENCE [LARGE SCALE GENOMIC DNA]</scope>
</reference>
<dbReference type="InterPro" id="IPR037992">
    <property type="entry name" value="TRAPPC6/Trs33"/>
</dbReference>
<feature type="domain" description="PPM-type phosphatase" evidence="2">
    <location>
        <begin position="1"/>
        <end position="196"/>
    </location>
</feature>
<dbReference type="SUPFAM" id="SSF111126">
    <property type="entry name" value="Ligand-binding domain in the NO signalling and Golgi transport"/>
    <property type="match status" value="1"/>
</dbReference>
<dbReference type="GO" id="GO:0006888">
    <property type="term" value="P:endoplasmic reticulum to Golgi vesicle-mediated transport"/>
    <property type="evidence" value="ECO:0007669"/>
    <property type="project" value="TreeGrafter"/>
</dbReference>